<evidence type="ECO:0000313" key="2">
    <source>
        <dbReference type="Proteomes" id="UP000051660"/>
    </source>
</evidence>
<organism evidence="1 2">
    <name type="scientific">Bradyrhizobium lablabi</name>
    <dbReference type="NCBI Taxonomy" id="722472"/>
    <lineage>
        <taxon>Bacteria</taxon>
        <taxon>Pseudomonadati</taxon>
        <taxon>Pseudomonadota</taxon>
        <taxon>Alphaproteobacteria</taxon>
        <taxon>Hyphomicrobiales</taxon>
        <taxon>Nitrobacteraceae</taxon>
        <taxon>Bradyrhizobium</taxon>
    </lineage>
</organism>
<sequence>MRKLNQLRPLFEIRTVGRLVTRNLPSDLVLLGPPLLRHLGIERAVYPSVEFTDMLATVAKQMLRRAQPRSA</sequence>
<evidence type="ECO:0000313" key="1">
    <source>
        <dbReference type="EMBL" id="KRR26319.1"/>
    </source>
</evidence>
<protein>
    <submittedName>
        <fullName evidence="1">Uncharacterized protein</fullName>
    </submittedName>
</protein>
<dbReference type="EMBL" id="LLYB01000046">
    <property type="protein sequence ID" value="KRR26319.1"/>
    <property type="molecule type" value="Genomic_DNA"/>
</dbReference>
<name>A0A0R3N7Q8_9BRAD</name>
<proteinExistence type="predicted"/>
<dbReference type="Proteomes" id="UP000051660">
    <property type="component" value="Unassembled WGS sequence"/>
</dbReference>
<gene>
    <name evidence="1" type="ORF">CQ14_02060</name>
</gene>
<dbReference type="AlphaFoldDB" id="A0A0R3N7Q8"/>
<accession>A0A0R3N7Q8</accession>
<comment type="caution">
    <text evidence="1">The sequence shown here is derived from an EMBL/GenBank/DDBJ whole genome shotgun (WGS) entry which is preliminary data.</text>
</comment>
<reference evidence="1 2" key="1">
    <citation type="submission" date="2014-03" db="EMBL/GenBank/DDBJ databases">
        <title>Bradyrhizobium valentinum sp. nov., isolated from effective nodules of Lupinus mariae-josephae, a lupine endemic of basic-lime soils in Eastern Spain.</title>
        <authorList>
            <person name="Duran D."/>
            <person name="Rey L."/>
            <person name="Navarro A."/>
            <person name="Busquets A."/>
            <person name="Imperial J."/>
            <person name="Ruiz-Argueso T."/>
        </authorList>
    </citation>
    <scope>NUCLEOTIDE SEQUENCE [LARGE SCALE GENOMIC DNA]</scope>
    <source>
        <strain evidence="1 2">CCBAU 23086</strain>
    </source>
</reference>